<dbReference type="InterPro" id="IPR023298">
    <property type="entry name" value="ATPase_P-typ_TM_dom_sf"/>
</dbReference>
<dbReference type="SFLD" id="SFLDG00002">
    <property type="entry name" value="C1.7:_P-type_atpase_like"/>
    <property type="match status" value="1"/>
</dbReference>
<comment type="function">
    <text evidence="14">Catalyzes the hydrolysis of ATP coupled with the transport of calcium.</text>
</comment>
<evidence type="ECO:0000256" key="11">
    <source>
        <dbReference type="ARBA" id="ARBA00023065"/>
    </source>
</evidence>
<dbReference type="InterPro" id="IPR004014">
    <property type="entry name" value="ATPase_P-typ_cation-transptr_N"/>
</dbReference>
<keyword evidence="5 14" id="KW-0812">Transmembrane</keyword>
<dbReference type="Pfam" id="PF13246">
    <property type="entry name" value="Cation_ATPase"/>
    <property type="match status" value="1"/>
</dbReference>
<comment type="similarity">
    <text evidence="13 14">Belongs to the cation transport ATPase (P-type) (TC 3.A.3) family.</text>
</comment>
<evidence type="ECO:0000256" key="3">
    <source>
        <dbReference type="ARBA" id="ARBA00022553"/>
    </source>
</evidence>
<dbReference type="NCBIfam" id="TIGR01522">
    <property type="entry name" value="ATPase-IIA2_Ca"/>
    <property type="match status" value="1"/>
</dbReference>
<feature type="region of interest" description="Disordered" evidence="15">
    <location>
        <begin position="1"/>
        <end position="50"/>
    </location>
</feature>
<evidence type="ECO:0000256" key="5">
    <source>
        <dbReference type="ARBA" id="ARBA00022692"/>
    </source>
</evidence>
<evidence type="ECO:0000256" key="12">
    <source>
        <dbReference type="ARBA" id="ARBA00023136"/>
    </source>
</evidence>
<keyword evidence="6 14" id="KW-0547">Nucleotide-binding</keyword>
<keyword evidence="9" id="KW-1278">Translocase</keyword>
<dbReference type="SFLD" id="SFLDF00027">
    <property type="entry name" value="p-type_atpase"/>
    <property type="match status" value="1"/>
</dbReference>
<dbReference type="Pfam" id="PF00690">
    <property type="entry name" value="Cation_ATPase_N"/>
    <property type="match status" value="1"/>
</dbReference>
<dbReference type="InterPro" id="IPR023299">
    <property type="entry name" value="ATPase_P-typ_cyto_dom_N"/>
</dbReference>
<dbReference type="GO" id="GO:0012505">
    <property type="term" value="C:endomembrane system"/>
    <property type="evidence" value="ECO:0007669"/>
    <property type="project" value="UniProtKB-SubCell"/>
</dbReference>
<accession>A0A5C5G268</accession>
<dbReference type="Gene3D" id="3.40.50.1000">
    <property type="entry name" value="HAD superfamily/HAD-like"/>
    <property type="match status" value="1"/>
</dbReference>
<dbReference type="SUPFAM" id="SSF81660">
    <property type="entry name" value="Metal cation-transporting ATPase, ATP-binding domain N"/>
    <property type="match status" value="1"/>
</dbReference>
<dbReference type="InterPro" id="IPR008250">
    <property type="entry name" value="ATPase_P-typ_transduc_dom_A_sf"/>
</dbReference>
<dbReference type="Pfam" id="PF00689">
    <property type="entry name" value="Cation_ATPase_C"/>
    <property type="match status" value="1"/>
</dbReference>
<evidence type="ECO:0000259" key="16">
    <source>
        <dbReference type="SMART" id="SM00831"/>
    </source>
</evidence>
<dbReference type="EMBL" id="SOZI01000014">
    <property type="protein sequence ID" value="TNY23230.1"/>
    <property type="molecule type" value="Genomic_DNA"/>
</dbReference>
<dbReference type="GO" id="GO:0016887">
    <property type="term" value="F:ATP hydrolysis activity"/>
    <property type="evidence" value="ECO:0007669"/>
    <property type="project" value="InterPro"/>
</dbReference>
<evidence type="ECO:0000256" key="13">
    <source>
        <dbReference type="ARBA" id="ARBA00038148"/>
    </source>
</evidence>
<dbReference type="Gene3D" id="2.70.150.10">
    <property type="entry name" value="Calcium-transporting ATPase, cytoplasmic transduction domain A"/>
    <property type="match status" value="1"/>
</dbReference>
<dbReference type="PANTHER" id="PTHR42861">
    <property type="entry name" value="CALCIUM-TRANSPORTING ATPASE"/>
    <property type="match status" value="1"/>
</dbReference>
<protein>
    <recommendedName>
        <fullName evidence="14">Calcium-transporting ATPase</fullName>
        <ecNumber evidence="14">7.2.2.10</ecNumber>
    </recommendedName>
</protein>
<comment type="caution">
    <text evidence="17">The sequence shown here is derived from an EMBL/GenBank/DDBJ whole genome shotgun (WGS) entry which is preliminary data.</text>
</comment>
<reference evidence="17 18" key="1">
    <citation type="submission" date="2019-03" db="EMBL/GenBank/DDBJ databases">
        <title>Rhodosporidium diobovatum UCD-FST 08-225 genome sequencing, assembly, and annotation.</title>
        <authorList>
            <person name="Fakankun I.U."/>
            <person name="Fristensky B."/>
            <person name="Levin D.B."/>
        </authorList>
    </citation>
    <scope>NUCLEOTIDE SEQUENCE [LARGE SCALE GENOMIC DNA]</scope>
    <source>
        <strain evidence="17 18">UCD-FST 08-225</strain>
    </source>
</reference>
<dbReference type="SFLD" id="SFLDS00003">
    <property type="entry name" value="Haloacid_Dehalogenase"/>
    <property type="match status" value="1"/>
</dbReference>
<dbReference type="PRINTS" id="PR00119">
    <property type="entry name" value="CATATPASE"/>
</dbReference>
<dbReference type="Pfam" id="PF00122">
    <property type="entry name" value="E1-E2_ATPase"/>
    <property type="match status" value="1"/>
</dbReference>
<dbReference type="InterPro" id="IPR036412">
    <property type="entry name" value="HAD-like_sf"/>
</dbReference>
<dbReference type="Proteomes" id="UP000311382">
    <property type="component" value="Unassembled WGS sequence"/>
</dbReference>
<evidence type="ECO:0000256" key="6">
    <source>
        <dbReference type="ARBA" id="ARBA00022741"/>
    </source>
</evidence>
<feature type="transmembrane region" description="Helical" evidence="14">
    <location>
        <begin position="402"/>
        <end position="420"/>
    </location>
</feature>
<dbReference type="Gene3D" id="1.20.1110.10">
    <property type="entry name" value="Calcium-transporting ATPase, transmembrane domain"/>
    <property type="match status" value="1"/>
</dbReference>
<dbReference type="SUPFAM" id="SSF56784">
    <property type="entry name" value="HAD-like"/>
    <property type="match status" value="1"/>
</dbReference>
<dbReference type="STRING" id="5288.A0A5C5G268"/>
<feature type="compositionally biased region" description="Low complexity" evidence="15">
    <location>
        <begin position="21"/>
        <end position="41"/>
    </location>
</feature>
<evidence type="ECO:0000256" key="9">
    <source>
        <dbReference type="ARBA" id="ARBA00022967"/>
    </source>
</evidence>
<dbReference type="AlphaFoldDB" id="A0A5C5G268"/>
<keyword evidence="11 14" id="KW-0406">Ion transport</keyword>
<dbReference type="SMART" id="SM00831">
    <property type="entry name" value="Cation_ATPase_N"/>
    <property type="match status" value="1"/>
</dbReference>
<dbReference type="InterPro" id="IPR044492">
    <property type="entry name" value="P_typ_ATPase_HD_dom"/>
</dbReference>
<dbReference type="Gene3D" id="3.40.1110.10">
    <property type="entry name" value="Calcium-transporting ATPase, cytoplasmic domain N"/>
    <property type="match status" value="1"/>
</dbReference>
<dbReference type="InterPro" id="IPR023214">
    <property type="entry name" value="HAD_sf"/>
</dbReference>
<keyword evidence="4 14" id="KW-0109">Calcium transport</keyword>
<comment type="caution">
    <text evidence="14">Lacks conserved residue(s) required for the propagation of feature annotation.</text>
</comment>
<feature type="transmembrane region" description="Helical" evidence="14">
    <location>
        <begin position="909"/>
        <end position="929"/>
    </location>
</feature>
<evidence type="ECO:0000256" key="8">
    <source>
        <dbReference type="ARBA" id="ARBA00022840"/>
    </source>
</evidence>
<keyword evidence="18" id="KW-1185">Reference proteome</keyword>
<keyword evidence="10 14" id="KW-1133">Transmembrane helix</keyword>
<evidence type="ECO:0000256" key="15">
    <source>
        <dbReference type="SAM" id="MobiDB-lite"/>
    </source>
</evidence>
<dbReference type="GO" id="GO:0005524">
    <property type="term" value="F:ATP binding"/>
    <property type="evidence" value="ECO:0007669"/>
    <property type="project" value="UniProtKB-KW"/>
</dbReference>
<gene>
    <name evidence="17" type="ORF">DMC30DRAFT_347739</name>
</gene>
<comment type="subcellular location">
    <subcellularLocation>
        <location evidence="1">Endomembrane system</location>
        <topology evidence="1">Multi-pass membrane protein</topology>
    </subcellularLocation>
    <subcellularLocation>
        <location evidence="14">Membrane</location>
        <topology evidence="14">Multi-pass membrane protein</topology>
    </subcellularLocation>
</comment>
<keyword evidence="7 14" id="KW-0106">Calcium</keyword>
<keyword evidence="2 14" id="KW-0813">Transport</keyword>
<dbReference type="GO" id="GO:0016020">
    <property type="term" value="C:membrane"/>
    <property type="evidence" value="ECO:0007669"/>
    <property type="project" value="UniProtKB-SubCell"/>
</dbReference>
<evidence type="ECO:0000256" key="4">
    <source>
        <dbReference type="ARBA" id="ARBA00022568"/>
    </source>
</evidence>
<keyword evidence="8 14" id="KW-0067">ATP-binding</keyword>
<feature type="transmembrane region" description="Helical" evidence="14">
    <location>
        <begin position="230"/>
        <end position="246"/>
    </location>
</feature>
<proteinExistence type="inferred from homology"/>
<name>A0A5C5G268_9BASI</name>
<dbReference type="PRINTS" id="PR00120">
    <property type="entry name" value="HATPASE"/>
</dbReference>
<feature type="transmembrane region" description="Helical" evidence="14">
    <location>
        <begin position="205"/>
        <end position="224"/>
    </location>
</feature>
<evidence type="ECO:0000256" key="1">
    <source>
        <dbReference type="ARBA" id="ARBA00004127"/>
    </source>
</evidence>
<dbReference type="InterPro" id="IPR018303">
    <property type="entry name" value="ATPase_P-typ_P_site"/>
</dbReference>
<dbReference type="OrthoDB" id="3352408at2759"/>
<dbReference type="FunFam" id="3.40.50.1000:FF:000028">
    <property type="entry name" value="Calcium-transporting P-type ATPase, putative"/>
    <property type="match status" value="1"/>
</dbReference>
<dbReference type="InterPro" id="IPR006068">
    <property type="entry name" value="ATPase_P-typ_cation-transptr_C"/>
</dbReference>
<feature type="region of interest" description="Disordered" evidence="15">
    <location>
        <begin position="90"/>
        <end position="140"/>
    </location>
</feature>
<sequence length="1050" mass="110528">MPSDLKTAYSHLLPSQHDPQPAITSSSPSSLSSPSSRTSSPAPLPPDDAHFAYSTQLRRHEPDSIVDFTATAAQGALGDLKHHVQSRFHAYDPLPTTSPQGLAGPSHHGNDYGAGTSAHYPPASATGGGAGGANSLHPFAHTTSSLTPSAHFATQSIAQTLSALGTSASAGLDAAKVPAIRELSGPNEFEVEAKDPTWKKFLGKFYEDPLILLLLASAAVSVVVGNYDDAASILAAIIIVVTVGFVQEQRSEKSLEALNKLVPHYCHLIRNGRKTTQLANFLVPGDLVTFHTGDRIPADIRLTQAHGLEIDESALTGETRPARKQTEAIRDAGHGVGVGGLPIAERSNVAFMGTLVRSGRGEGVVVGTGTQSEFGVVFSMMQEVGDKKTPLQVAMDELAKRLSAISFGVIGVICLIGVLQKRSWLEMFTIGVSLAVAAIPEGLPIVVTVTLALGVLRMSKRSAIVKKLPSVETLGSVSVICSDKTGTLTTNVMTVTKAYSVDHGVFDLDHSPPLLALDDARAKVFLVGNLCNHAHADKGKYHGQATEVALMNALSAVGLSDQRPFFTRKGEVAFSSETKSQSVTGAFSHAPAGTPDMTYLSGALEPVVARCRTYLRADGTAAPLDPGVAKLVASKAHELSAQGLRVVSMAYGTDQDALTFAGFQGMMDPPRAGVADAISMLAAGGIHVVMITGDSEPTAVAIARQLGIRTTARGGGAGGGAASRAGVLTGKEIDLLSQRQLADRIGSVTVFARTTPRHKMAIIEAYQSRGAVVAMTGDGVNDAPALRMADIGVSMGRGGTDVAKEAADVILVDDNFATLLPAVEEGKGIFVNIQNFLCFQLSTAVAALSLITLSTALGLPNPLNPMQILFINVIMDGPPSQSLGVDPVDREAMKRPPRPKKAPILTTRLLYRVGFSASIIICGVLFVLARELGDGTDLARDQTMTFTSFVFLDLASALQNRGLNVPLLFSTGTTKTNSMLLLAVGVSFVVQLSLVYVPFLQSVFQTQALSGRDLGVLLLLGGCSMAVHEWRRRYERRTLVDEAWTNAQVV</sequence>
<dbReference type="InterPro" id="IPR001757">
    <property type="entry name" value="P_typ_ATPase"/>
</dbReference>
<comment type="catalytic activity">
    <reaction evidence="14">
        <text>Ca(2+)(in) + ATP + H2O = Ca(2+)(out) + ADP + phosphate + H(+)</text>
        <dbReference type="Rhea" id="RHEA:18105"/>
        <dbReference type="ChEBI" id="CHEBI:15377"/>
        <dbReference type="ChEBI" id="CHEBI:15378"/>
        <dbReference type="ChEBI" id="CHEBI:29108"/>
        <dbReference type="ChEBI" id="CHEBI:30616"/>
        <dbReference type="ChEBI" id="CHEBI:43474"/>
        <dbReference type="ChEBI" id="CHEBI:456216"/>
        <dbReference type="EC" id="7.2.2.10"/>
    </reaction>
</comment>
<evidence type="ECO:0000313" key="18">
    <source>
        <dbReference type="Proteomes" id="UP000311382"/>
    </source>
</evidence>
<dbReference type="GO" id="GO:0005388">
    <property type="term" value="F:P-type calcium transporter activity"/>
    <property type="evidence" value="ECO:0007669"/>
    <property type="project" value="UniProtKB-EC"/>
</dbReference>
<dbReference type="InterPro" id="IPR059000">
    <property type="entry name" value="ATPase_P-type_domA"/>
</dbReference>
<feature type="transmembrane region" description="Helical" evidence="14">
    <location>
        <begin position="979"/>
        <end position="997"/>
    </location>
</feature>
<keyword evidence="12 14" id="KW-0472">Membrane</keyword>
<evidence type="ECO:0000313" key="17">
    <source>
        <dbReference type="EMBL" id="TNY23230.1"/>
    </source>
</evidence>
<feature type="domain" description="Cation-transporting P-type ATPase N-terminal" evidence="16">
    <location>
        <begin position="151"/>
        <end position="226"/>
    </location>
</feature>
<dbReference type="EC" id="7.2.2.10" evidence="14"/>
<feature type="transmembrane region" description="Helical" evidence="14">
    <location>
        <begin position="432"/>
        <end position="456"/>
    </location>
</feature>
<evidence type="ECO:0000256" key="2">
    <source>
        <dbReference type="ARBA" id="ARBA00022448"/>
    </source>
</evidence>
<keyword evidence="3" id="KW-0597">Phosphoprotein</keyword>
<organism evidence="17 18">
    <name type="scientific">Rhodotorula diobovata</name>
    <dbReference type="NCBI Taxonomy" id="5288"/>
    <lineage>
        <taxon>Eukaryota</taxon>
        <taxon>Fungi</taxon>
        <taxon>Dikarya</taxon>
        <taxon>Basidiomycota</taxon>
        <taxon>Pucciniomycotina</taxon>
        <taxon>Microbotryomycetes</taxon>
        <taxon>Sporidiobolales</taxon>
        <taxon>Sporidiobolaceae</taxon>
        <taxon>Rhodotorula</taxon>
    </lineage>
</organism>
<dbReference type="SUPFAM" id="SSF81653">
    <property type="entry name" value="Calcium ATPase, transduction domain A"/>
    <property type="match status" value="1"/>
</dbReference>
<dbReference type="SUPFAM" id="SSF81665">
    <property type="entry name" value="Calcium ATPase, transmembrane domain M"/>
    <property type="match status" value="1"/>
</dbReference>
<evidence type="ECO:0000256" key="10">
    <source>
        <dbReference type="ARBA" id="ARBA00022989"/>
    </source>
</evidence>
<dbReference type="PROSITE" id="PS00154">
    <property type="entry name" value="ATPASE_E1_E2"/>
    <property type="match status" value="1"/>
</dbReference>
<evidence type="ECO:0000256" key="7">
    <source>
        <dbReference type="ARBA" id="ARBA00022837"/>
    </source>
</evidence>
<evidence type="ECO:0000256" key="14">
    <source>
        <dbReference type="RuleBase" id="RU361146"/>
    </source>
</evidence>
<dbReference type="InterPro" id="IPR006413">
    <property type="entry name" value="P-type_ATPase_IIA_PMR1"/>
</dbReference>
<dbReference type="FunFam" id="2.70.150.10:FF:000008">
    <property type="entry name" value="Calcium-transporting ATPase"/>
    <property type="match status" value="1"/>
</dbReference>
<dbReference type="NCBIfam" id="TIGR01494">
    <property type="entry name" value="ATPase_P-type"/>
    <property type="match status" value="2"/>
</dbReference>